<dbReference type="InterPro" id="IPR005828">
    <property type="entry name" value="MFS_sugar_transport-like"/>
</dbReference>
<reference evidence="11" key="2">
    <citation type="submission" date="2023-05" db="EMBL/GenBank/DDBJ databases">
        <authorList>
            <consortium name="Lawrence Berkeley National Laboratory"/>
            <person name="Steindorff A."/>
            <person name="Hensen N."/>
            <person name="Bonometti L."/>
            <person name="Westerberg I."/>
            <person name="Brannstrom I.O."/>
            <person name="Guillou S."/>
            <person name="Cros-Aarteil S."/>
            <person name="Calhoun S."/>
            <person name="Haridas S."/>
            <person name="Kuo A."/>
            <person name="Mondo S."/>
            <person name="Pangilinan J."/>
            <person name="Riley R."/>
            <person name="Labutti K."/>
            <person name="Andreopoulos B."/>
            <person name="Lipzen A."/>
            <person name="Chen C."/>
            <person name="Yanf M."/>
            <person name="Daum C."/>
            <person name="Ng V."/>
            <person name="Clum A."/>
            <person name="Ohm R."/>
            <person name="Martin F."/>
            <person name="Silar P."/>
            <person name="Natvig D."/>
            <person name="Lalanne C."/>
            <person name="Gautier V."/>
            <person name="Ament-Velasquez S.L."/>
            <person name="Kruys A."/>
            <person name="Hutchinson M.I."/>
            <person name="Powell A.J."/>
            <person name="Barry K."/>
            <person name="Miller A.N."/>
            <person name="Grigoriev I.V."/>
            <person name="Debuchy R."/>
            <person name="Gladieux P."/>
            <person name="Thoren M.H."/>
            <person name="Johannesson H."/>
        </authorList>
    </citation>
    <scope>NUCLEOTIDE SEQUENCE</scope>
    <source>
        <strain evidence="11">CBS 359.72</strain>
    </source>
</reference>
<evidence type="ECO:0000259" key="10">
    <source>
        <dbReference type="PROSITE" id="PS50850"/>
    </source>
</evidence>
<feature type="transmembrane region" description="Helical" evidence="9">
    <location>
        <begin position="176"/>
        <end position="193"/>
    </location>
</feature>
<evidence type="ECO:0000313" key="12">
    <source>
        <dbReference type="Proteomes" id="UP001303647"/>
    </source>
</evidence>
<feature type="transmembrane region" description="Helical" evidence="9">
    <location>
        <begin position="429"/>
        <end position="448"/>
    </location>
</feature>
<dbReference type="InterPro" id="IPR036259">
    <property type="entry name" value="MFS_trans_sf"/>
</dbReference>
<comment type="subcellular location">
    <subcellularLocation>
        <location evidence="1">Membrane</location>
        <topology evidence="1">Multi-pass membrane protein</topology>
    </subcellularLocation>
</comment>
<comment type="similarity">
    <text evidence="2 8">Belongs to the OSBP family.</text>
</comment>
<dbReference type="Gene3D" id="1.10.287.2720">
    <property type="match status" value="1"/>
</dbReference>
<proteinExistence type="inferred from homology"/>
<feature type="domain" description="Major facilitator superfamily (MFS) profile" evidence="10">
    <location>
        <begin position="12"/>
        <end position="452"/>
    </location>
</feature>
<keyword evidence="5 9" id="KW-0812">Transmembrane</keyword>
<name>A0AAN7CSE6_9PEZI</name>
<dbReference type="PROSITE" id="PS00217">
    <property type="entry name" value="SUGAR_TRANSPORT_2"/>
    <property type="match status" value="1"/>
</dbReference>
<dbReference type="GO" id="GO:0016020">
    <property type="term" value="C:membrane"/>
    <property type="evidence" value="ECO:0007669"/>
    <property type="project" value="UniProtKB-SubCell"/>
</dbReference>
<dbReference type="FunFam" id="1.20.1250.20:FF:000090">
    <property type="entry name" value="MFS sugar transporter, putative"/>
    <property type="match status" value="1"/>
</dbReference>
<evidence type="ECO:0000256" key="3">
    <source>
        <dbReference type="ARBA" id="ARBA00010992"/>
    </source>
</evidence>
<dbReference type="InterPro" id="IPR000648">
    <property type="entry name" value="Oxysterol-bd"/>
</dbReference>
<dbReference type="InterPro" id="IPR005829">
    <property type="entry name" value="Sugar_transporter_CS"/>
</dbReference>
<feature type="transmembrane region" description="Helical" evidence="9">
    <location>
        <begin position="79"/>
        <end position="97"/>
    </location>
</feature>
<feature type="transmembrane region" description="Helical" evidence="9">
    <location>
        <begin position="7"/>
        <end position="31"/>
    </location>
</feature>
<keyword evidence="4" id="KW-0813">Transport</keyword>
<dbReference type="InterPro" id="IPR003663">
    <property type="entry name" value="Sugar/inositol_transpt"/>
</dbReference>
<dbReference type="AlphaFoldDB" id="A0AAN7CSE6"/>
<feature type="transmembrane region" description="Helical" evidence="9">
    <location>
        <begin position="144"/>
        <end position="164"/>
    </location>
</feature>
<dbReference type="GO" id="GO:0008289">
    <property type="term" value="F:lipid binding"/>
    <property type="evidence" value="ECO:0007669"/>
    <property type="project" value="InterPro"/>
</dbReference>
<dbReference type="Pfam" id="PF00083">
    <property type="entry name" value="Sugar_tr"/>
    <property type="match status" value="1"/>
</dbReference>
<dbReference type="PROSITE" id="PS50850">
    <property type="entry name" value="MFS"/>
    <property type="match status" value="1"/>
</dbReference>
<reference evidence="11" key="1">
    <citation type="journal article" date="2023" name="Mol. Phylogenet. Evol.">
        <title>Genome-scale phylogeny and comparative genomics of the fungal order Sordariales.</title>
        <authorList>
            <person name="Hensen N."/>
            <person name="Bonometti L."/>
            <person name="Westerberg I."/>
            <person name="Brannstrom I.O."/>
            <person name="Guillou S."/>
            <person name="Cros-Aarteil S."/>
            <person name="Calhoun S."/>
            <person name="Haridas S."/>
            <person name="Kuo A."/>
            <person name="Mondo S."/>
            <person name="Pangilinan J."/>
            <person name="Riley R."/>
            <person name="LaButti K."/>
            <person name="Andreopoulos B."/>
            <person name="Lipzen A."/>
            <person name="Chen C."/>
            <person name="Yan M."/>
            <person name="Daum C."/>
            <person name="Ng V."/>
            <person name="Clum A."/>
            <person name="Steindorff A."/>
            <person name="Ohm R.A."/>
            <person name="Martin F."/>
            <person name="Silar P."/>
            <person name="Natvig D.O."/>
            <person name="Lalanne C."/>
            <person name="Gautier V."/>
            <person name="Ament-Velasquez S.L."/>
            <person name="Kruys A."/>
            <person name="Hutchinson M.I."/>
            <person name="Powell A.J."/>
            <person name="Barry K."/>
            <person name="Miller A.N."/>
            <person name="Grigoriev I.V."/>
            <person name="Debuchy R."/>
            <person name="Gladieux P."/>
            <person name="Hiltunen Thoren M."/>
            <person name="Johannesson H."/>
        </authorList>
    </citation>
    <scope>NUCLEOTIDE SEQUENCE</scope>
    <source>
        <strain evidence="11">CBS 359.72</strain>
    </source>
</reference>
<feature type="transmembrane region" description="Helical" evidence="9">
    <location>
        <begin position="103"/>
        <end position="124"/>
    </location>
</feature>
<evidence type="ECO:0000313" key="11">
    <source>
        <dbReference type="EMBL" id="KAK4246008.1"/>
    </source>
</evidence>
<feature type="transmembrane region" description="Helical" evidence="9">
    <location>
        <begin position="303"/>
        <end position="320"/>
    </location>
</feature>
<dbReference type="InterPro" id="IPR018494">
    <property type="entry name" value="Oxysterol-bd_CS"/>
</dbReference>
<organism evidence="11 12">
    <name type="scientific">Corynascus novoguineensis</name>
    <dbReference type="NCBI Taxonomy" id="1126955"/>
    <lineage>
        <taxon>Eukaryota</taxon>
        <taxon>Fungi</taxon>
        <taxon>Dikarya</taxon>
        <taxon>Ascomycota</taxon>
        <taxon>Pezizomycotina</taxon>
        <taxon>Sordariomycetes</taxon>
        <taxon>Sordariomycetidae</taxon>
        <taxon>Sordariales</taxon>
        <taxon>Chaetomiaceae</taxon>
        <taxon>Corynascus</taxon>
    </lineage>
</organism>
<gene>
    <name evidence="11" type="ORF">C7999DRAFT_42545</name>
</gene>
<accession>A0AAN7CSE6</accession>
<evidence type="ECO:0000256" key="1">
    <source>
        <dbReference type="ARBA" id="ARBA00004141"/>
    </source>
</evidence>
<evidence type="ECO:0000256" key="9">
    <source>
        <dbReference type="SAM" id="Phobius"/>
    </source>
</evidence>
<feature type="transmembrane region" description="Helical" evidence="9">
    <location>
        <begin position="327"/>
        <end position="348"/>
    </location>
</feature>
<feature type="transmembrane region" description="Helical" evidence="9">
    <location>
        <begin position="360"/>
        <end position="387"/>
    </location>
</feature>
<dbReference type="PRINTS" id="PR00171">
    <property type="entry name" value="SUGRTRNSPORT"/>
</dbReference>
<keyword evidence="12" id="KW-1185">Reference proteome</keyword>
<comment type="caution">
    <text evidence="11">The sequence shown here is derived from an EMBL/GenBank/DDBJ whole genome shotgun (WGS) entry which is preliminary data.</text>
</comment>
<dbReference type="PANTHER" id="PTHR48022">
    <property type="entry name" value="PLASTIDIC GLUCOSE TRANSPORTER 4"/>
    <property type="match status" value="1"/>
</dbReference>
<dbReference type="PROSITE" id="PS01013">
    <property type="entry name" value="OSBP"/>
    <property type="match status" value="1"/>
</dbReference>
<dbReference type="SUPFAM" id="SSF103473">
    <property type="entry name" value="MFS general substrate transporter"/>
    <property type="match status" value="1"/>
</dbReference>
<comment type="similarity">
    <text evidence="3">Belongs to the major facilitator superfamily. Sugar transporter (TC 2.A.1.1) family.</text>
</comment>
<evidence type="ECO:0000256" key="5">
    <source>
        <dbReference type="ARBA" id="ARBA00022692"/>
    </source>
</evidence>
<evidence type="ECO:0000256" key="4">
    <source>
        <dbReference type="ARBA" id="ARBA00022448"/>
    </source>
</evidence>
<evidence type="ECO:0000256" key="8">
    <source>
        <dbReference type="RuleBase" id="RU003844"/>
    </source>
</evidence>
<dbReference type="PANTHER" id="PTHR48022:SF37">
    <property type="entry name" value="MAJOR FACILITATOR SUPERFAMILY (MFS) PROFILE DOMAIN-CONTAINING PROTEIN-RELATED"/>
    <property type="match status" value="1"/>
</dbReference>
<dbReference type="Proteomes" id="UP001303647">
    <property type="component" value="Unassembled WGS sequence"/>
</dbReference>
<keyword evidence="7 9" id="KW-0472">Membrane</keyword>
<dbReference type="InterPro" id="IPR037239">
    <property type="entry name" value="OSBP_sf"/>
</dbReference>
<sequence>MALSPKWYQFLVGVFASLGSLLYGYDLGVIAQVIASQSFKTRFSPSDNEEAAVVSVFTGGAFFGAMAAGPMGDKLGRRWTILCGAIVFCLGGALQTGAQALSYLYAGRSIAGLGVGVLCMIVPLYQAELAHPSIRGRVTALQQFMLGIGALAAAWISYGTYVGFDPTNDGQWRTSLGIQVIPAVFLAALILLFPESPRWLIDHGKSELGLKTLAQLHAHGNVDDAWVQAEYQQIRESVEFVRENEAKSYIELFRDRSCFRRLFLACAIQGSVQMTGVSAIQYYSVTIYGLMGIEGDDTLKYQAISSIIALVAQALCILFIDRLGRRWTLIGGNLGNCVTFIIATIMLAKYPPGASNNKAAAWGFIIVTWVYNFSFSATCGPLSWIIPAEIFDTKTRSKGVSIATMTSFALNTMIGQVTGPAMKTVGYRFYLLFVICNLTNAIFFWAFLPETAKRPLEEMNRLFTDAPLFVPTMDRRDWAINDLELRVEEVRAKQESFLGTVKGDLANVTGPPSLLAPSSVVEVGHCWAQHPSVLSAPASEPDPEKRALLVLRWFLIALRSQLYVGVDHHTSSSNSNGNHNKSATTAAHRSIRKPLNAFLGELFLARWTDEAAGCTTRLVAEQVSHHPPITAMHVSSSSIDGDGDAHEVRADGYARVEMTFNGGGVHIRQVGHATLRVERFAEDYLIPLPDVKVRGFLAGCLYPEISGTYHIVSSSGLVAEIRFWGEGMLFGGKRNSFEAKVFRKGQGKEGMGEKKEPIYEVAGCWSEGWTVKDSRTGEVLETYEVDAPENEPAPMEVEPLETQDPWESRRAWAQVLRGLKMGDMRTVVTEKSKIEQAQRQMRASEAARGITWEPLFFRSQQPENHHVFHRLSRGLSWQLHSDKTKGVWRVDDRRVKNMQRPFRGELTPFGY</sequence>
<protein>
    <recommendedName>
        <fullName evidence="10">Major facilitator superfamily (MFS) profile domain-containing protein</fullName>
    </recommendedName>
</protein>
<dbReference type="NCBIfam" id="TIGR00879">
    <property type="entry name" value="SP"/>
    <property type="match status" value="1"/>
</dbReference>
<dbReference type="InterPro" id="IPR020846">
    <property type="entry name" value="MFS_dom"/>
</dbReference>
<dbReference type="Gene3D" id="2.40.160.120">
    <property type="match status" value="1"/>
</dbReference>
<dbReference type="Pfam" id="PF01237">
    <property type="entry name" value="Oxysterol_BP"/>
    <property type="match status" value="1"/>
</dbReference>
<evidence type="ECO:0000256" key="6">
    <source>
        <dbReference type="ARBA" id="ARBA00022989"/>
    </source>
</evidence>
<dbReference type="GO" id="GO:0005351">
    <property type="term" value="F:carbohydrate:proton symporter activity"/>
    <property type="evidence" value="ECO:0007669"/>
    <property type="project" value="TreeGrafter"/>
</dbReference>
<dbReference type="Gene3D" id="1.20.1250.20">
    <property type="entry name" value="MFS general substrate transporter like domains"/>
    <property type="match status" value="1"/>
</dbReference>
<evidence type="ECO:0000256" key="7">
    <source>
        <dbReference type="ARBA" id="ARBA00023136"/>
    </source>
</evidence>
<feature type="transmembrane region" description="Helical" evidence="9">
    <location>
        <begin position="262"/>
        <end position="283"/>
    </location>
</feature>
<evidence type="ECO:0000256" key="2">
    <source>
        <dbReference type="ARBA" id="ARBA00008842"/>
    </source>
</evidence>
<keyword evidence="6 9" id="KW-1133">Transmembrane helix</keyword>
<dbReference type="Gene3D" id="3.30.70.3490">
    <property type="match status" value="1"/>
</dbReference>
<dbReference type="EMBL" id="MU857685">
    <property type="protein sequence ID" value="KAK4246008.1"/>
    <property type="molecule type" value="Genomic_DNA"/>
</dbReference>
<dbReference type="SUPFAM" id="SSF144000">
    <property type="entry name" value="Oxysterol-binding protein-like"/>
    <property type="match status" value="1"/>
</dbReference>
<dbReference type="InterPro" id="IPR050360">
    <property type="entry name" value="MFS_Sugar_Transporters"/>
</dbReference>
<feature type="transmembrane region" description="Helical" evidence="9">
    <location>
        <begin position="51"/>
        <end position="72"/>
    </location>
</feature>